<feature type="region of interest" description="Disordered" evidence="2">
    <location>
        <begin position="602"/>
        <end position="631"/>
    </location>
</feature>
<evidence type="ECO:0000256" key="2">
    <source>
        <dbReference type="SAM" id="MobiDB-lite"/>
    </source>
</evidence>
<feature type="region of interest" description="Disordered" evidence="2">
    <location>
        <begin position="3272"/>
        <end position="3307"/>
    </location>
</feature>
<keyword evidence="6" id="KW-1185">Reference proteome</keyword>
<feature type="region of interest" description="Disordered" evidence="2">
    <location>
        <begin position="477"/>
        <end position="496"/>
    </location>
</feature>
<dbReference type="SUPFAM" id="SSF48371">
    <property type="entry name" value="ARM repeat"/>
    <property type="match status" value="3"/>
</dbReference>
<dbReference type="Pfam" id="PF20175">
    <property type="entry name" value="Tra1_central"/>
    <property type="match status" value="1"/>
</dbReference>
<dbReference type="InterPro" id="IPR050517">
    <property type="entry name" value="DDR_Repair_Kinase"/>
</dbReference>
<feature type="compositionally biased region" description="Low complexity" evidence="2">
    <location>
        <begin position="4231"/>
        <end position="4251"/>
    </location>
</feature>
<feature type="compositionally biased region" description="Low complexity" evidence="2">
    <location>
        <begin position="3062"/>
        <end position="3078"/>
    </location>
</feature>
<dbReference type="Pfam" id="PF02259">
    <property type="entry name" value="FAT"/>
    <property type="match status" value="1"/>
</dbReference>
<comment type="similarity">
    <text evidence="1">Belongs to the PI3/PI4-kinase family. TRA1 subfamily.</text>
</comment>
<dbReference type="PANTHER" id="PTHR11139">
    <property type="entry name" value="ATAXIA TELANGIECTASIA MUTATED ATM -RELATED"/>
    <property type="match status" value="1"/>
</dbReference>
<dbReference type="Proteomes" id="UP000019335">
    <property type="component" value="Chromosome 10"/>
</dbReference>
<dbReference type="Pfam" id="PF00454">
    <property type="entry name" value="PI3_PI4_kinase"/>
    <property type="match status" value="1"/>
</dbReference>
<dbReference type="PROSITE" id="PS51189">
    <property type="entry name" value="FAT"/>
    <property type="match status" value="1"/>
</dbReference>
<comment type="caution">
    <text evidence="5">The sequence shown here is derived from an EMBL/GenBank/DDBJ whole genome shotgun (WGS) entry which is preliminary data.</text>
</comment>
<dbReference type="CDD" id="cd05163">
    <property type="entry name" value="PIKK_TRRAP"/>
    <property type="match status" value="1"/>
</dbReference>
<dbReference type="OrthoDB" id="5570127at2759"/>
<feature type="compositionally biased region" description="Gly residues" evidence="2">
    <location>
        <begin position="4382"/>
        <end position="4392"/>
    </location>
</feature>
<dbReference type="Gene3D" id="1.10.1070.11">
    <property type="entry name" value="Phosphatidylinositol 3-/4-kinase, catalytic domain"/>
    <property type="match status" value="1"/>
</dbReference>
<dbReference type="InterPro" id="IPR003151">
    <property type="entry name" value="PIK-rel_kinase_FAT"/>
</dbReference>
<dbReference type="SMART" id="SM00146">
    <property type="entry name" value="PI3Kc"/>
    <property type="match status" value="1"/>
</dbReference>
<feature type="domain" description="PI3K/PI4K catalytic" evidence="3">
    <location>
        <begin position="4669"/>
        <end position="5038"/>
    </location>
</feature>
<name>W7TQ69_9STRA</name>
<evidence type="ECO:0000259" key="4">
    <source>
        <dbReference type="PROSITE" id="PS51189"/>
    </source>
</evidence>
<evidence type="ECO:0000256" key="1">
    <source>
        <dbReference type="ARBA" id="ARBA00007234"/>
    </source>
</evidence>
<dbReference type="Pfam" id="PF20206">
    <property type="entry name" value="Tra1_ring"/>
    <property type="match status" value="3"/>
</dbReference>
<feature type="compositionally biased region" description="Basic and acidic residues" evidence="2">
    <location>
        <begin position="602"/>
        <end position="611"/>
    </location>
</feature>
<dbReference type="InterPro" id="IPR046805">
    <property type="entry name" value="Tra1_ring"/>
</dbReference>
<protein>
    <submittedName>
        <fullName evidence="5">Transformation transcription domain-associated protein</fullName>
    </submittedName>
</protein>
<accession>W7TQ69</accession>
<dbReference type="GO" id="GO:0035267">
    <property type="term" value="C:NuA4 histone acetyltransferase complex"/>
    <property type="evidence" value="ECO:0007669"/>
    <property type="project" value="TreeGrafter"/>
</dbReference>
<feature type="compositionally biased region" description="Low complexity" evidence="2">
    <location>
        <begin position="2682"/>
        <end position="2718"/>
    </location>
</feature>
<feature type="compositionally biased region" description="Basic and acidic residues" evidence="2">
    <location>
        <begin position="1386"/>
        <end position="1397"/>
    </location>
</feature>
<feature type="region of interest" description="Disordered" evidence="2">
    <location>
        <begin position="2640"/>
        <end position="2726"/>
    </location>
</feature>
<dbReference type="GO" id="GO:0005634">
    <property type="term" value="C:nucleus"/>
    <property type="evidence" value="ECO:0007669"/>
    <property type="project" value="TreeGrafter"/>
</dbReference>
<gene>
    <name evidence="5" type="ORF">Naga_100037g8</name>
</gene>
<feature type="compositionally biased region" description="Low complexity" evidence="2">
    <location>
        <begin position="3508"/>
        <end position="3521"/>
    </location>
</feature>
<dbReference type="InterPro" id="IPR046807">
    <property type="entry name" value="Tra1_central"/>
</dbReference>
<dbReference type="GO" id="GO:0006355">
    <property type="term" value="P:regulation of DNA-templated transcription"/>
    <property type="evidence" value="ECO:0007669"/>
    <property type="project" value="TreeGrafter"/>
</dbReference>
<dbReference type="GO" id="GO:0006281">
    <property type="term" value="P:DNA repair"/>
    <property type="evidence" value="ECO:0007669"/>
    <property type="project" value="TreeGrafter"/>
</dbReference>
<evidence type="ECO:0000313" key="6">
    <source>
        <dbReference type="Proteomes" id="UP000019335"/>
    </source>
</evidence>
<sequence>MSLTRTQIGIVALCGSKPFSIYPVSDGPGLHIAVDYHKLANSLACPHSDDHSGPLYACIFVASLLDNEPSTASERPCWTRAPGLERCTPPVYPVSGQSQQPPSDVSKLTELSNSNVINSARPSIWEVQAERLKADGITSEDQVAILCELRDRVIETALATTVVEYPAFLEHLLPVFELVLQTVPVQSLENVQHKIRHSIIDMLERLLPSETLKPYKDRLLSLALEIVRKDNEENAVLGAKILSNLFKAYRGKLENHVEPCFLLVMDMYRLLPEAVTEAFAPSSASALEEQQEEEESTRGMAAASPTLDRLPSEGSASGHGSGQSDRRNGALPLGMKSFKVLVECPFLIMVLSSYYPSVQQHPWVADLIGLAIKGLELRPPEKAALKQRVLFREFLALQIKTVNFLSWNRQHAKLLVPYQDTMIASAVWLLQNCPGEFASNRKELLTAMRYMIQSEMREGFLVHVDVLLDEATLEGIPPSSLTSSSSTSSAGRPHDALRTSSLNMLSELVSPLREKLSTQQLSAVVYLFSKHVHDPTLPLATQTLAVRVLLHLVDSICRNASSEEGLQQGRRLLVWILQTLVEKFGSLRAYLPKLEAQERVKAMEQEVHDQGALRQLPSPSPASSASSPFHRPFSSPVPYTAGNLSTPVTAAAPSMSANPGSIAFRKPNPAVIERVERVEMNENLRAGKDLIKTMMVGLKTVIWCLLNPQQATARAQGQPAPVGLQAPSPPLPAEETALLVNFFEWALLCLRIYSKATGSTGPEAKEIFELFVGALLVMEAPTLREVMGRNLELYFNVVLQDFHFLAIAQQLVSSNNAAVSASVADMLVHFFLAHIELLSGEDDGSCRPILVFLPPSFTPDNPSSASPTSSHASTVASTLFRMFSVALHSIAKFSDNEIILRPHLKRLVLLCQRNALCCRHPSQYLSVLRVLFRIISGGKLDALMREMFPLLPHLLFGFYKLHERTEDDTDDHVRDLLVELSLTVPARLSSMVPFVALLMRMIVQALRSKPELAHIGLRTLEFWVDNLNVDYLWHILSQQPTILSDLFAALCEHLRPQPYPYGHLAARLLGKLGGRNRSFLKEAPPPLPSLNMQVKKGRAGIGGGKAGIGMGGGLLETQNGEEGLIVPPSIFDVSTNEASFGNEEDGHMQEVLLPLLFDWNKKEGEKEAPPFALPLDRCICTITSLLDRLLLPSSPPKLNFDEESETRIANDIDGGNEMSLVSTNFLSSDVLLQKHKDAAWKVIVACVAALIVEDAPELVFPDPDGAVKAKKRTVQDRFAELLHSSLPPPPLSRPPSSNAPSTEEGKKEDGTVNDGKTVDTSLLFSTIKTRRCLEKGNKLLRQLLSVVVSACADVHLGAQARKLARGLGIHFLLVMATHTEKLKKAVGNTEKDGKEEDMQLENMPGQAPEETSAEYELDPLVSEASLNPLVLKEVILLALVDARPGVQDAALWFLNSLAAPSTTLPVHRHSLNPFFDDLLSSTLRCLYLKRVRSKLGAAKGVKILCEAMGAEWTRRHELQVVKDLFFVLKDQPYDASAPVVEDIISVLLSLLTLCHTHEEEEGEAERGKKIKEKEEMLRRIVNLVVQDLENGKPAVRVGVKVVLAHLDELHSKSRKVEGSTNEIMTVYEILVDGKDALLKRLLEKKAHHVNTSKIALIDALTFCLRTTQEPVVPSMAIAPPPAQAPPHVGAADKEKKEIESPMPAASTSVQKKKRTDLPTMVREAAEALQKEKEEQLRREEKRLFAYPIVQLSTELMKHLVDVFDSSCREDIGATGGGNAVSGPQGGNIAAMTDDRGRGRGGAYDITPRKYLEAQSKMSEHVNDMFMVGELPHVMQLRFYTLRLVAATFRNKHEIAFSEEFKDFRQRVVVLCFRTIIMQCDPVADVALETLTLLTSINKNLPKETLHNCLRPVLKSVQDYRLLSVASLEGLLRILASLSNLSSRLFNVNFPEKLLEHLQNWTEPEDKILSEVRVGINGAERPPIWMEPEIAASILHLFHLIEPGPVFCEKFLAPLVQVTIALQNVLPKYRYNYPSAPAENAAAYIQRAMAIAAAAPLPLTTGAAATAAAVAAAQKKEGNESVEMNIPEEGEEGFVAASPFVVPLAKFLNRFVAEPDCSDQVIAFFLEPRQLASAPTLQLLTNVLQTPDAEDFRSLFFSAPGLHSLLTIAFGLEGVHLYGEVTNEGLPEWPLLKPQKDTWTVEKLKEERKQHDTGLLINHGLILLSTLLRMEGDKGDADTGGLLGTGSTPVMQALRYLWSLHRTSSPSYYGAPTTHPPSILDVAHTRAQADQILILKCLLQYSKTHPKDCQGLVSLLEIFTRPTFTDLTFLRDFFRKDLALDASADTKRSILSSFVFEIIPSPHYSSQLKILTLRHLILPLLAATFESPAIANGEVVESAVIDGLIQHAFHPIHFDASLGGMKEHTFKEGSPLLYSNGLLVELHKLATLLIEYMGREFMGHKKEMLKFAWSFLKREDDSLLRHWAYIHVCRLIQVYEILPPLILQVYLFLLKAYQQDTRELVRTALEILVPALPRRLPLPDYQKAVRYTKRALFEDGLHTFQMAHLAHVLVQHPPLFYPYRSSFVPPLITCVQKLSQPSVITTDVRQLGVALSDLLIAWEIHRRERVAAAVATSGAGVATGTTVTKGAGVGVGNKRPASSDMDVSSPVAEGAGGESNKRGKADSGSPFSPAVSSPAAAPVPPSSTTSAGSSSSGVSTTTTNHDDDSVPVFGHVTQMEAVLNFLIKNAIATADSRDPQSARVSARSLHYIGSALSLWACPELRLPYLERVLSSMPETIQSTSAPASSGVVQQGGKEITPQILICVLDILLAVLEHGPQPAPFVSQNVGRVAHFLVPCFNACSGESEIRKRLTRVLALITKWWPPHDPSPEFLEPGSGGVPGVSFYVRMKTIMEKKIYQAIETDSAGGNKTGGLGPQQQQQQQQQHQQQQKDTGRCSAFPIVQILGTIVKQASASAVTKISSDGGIAEKGSGTMAPSAVPNINQAVLEPYCSMLLKLATHLTRHHTANALMNARPGIAQLQFMATPTMAILDEALSIATSTATTVSTASSSGNASPSSGASSVMKPPDEAIQTLIRCIQLTGRCIGANPMKLADQRKALLAVMGACLDKSDSIPLLLAIYHLVAEWTLGYSLRTIVEQEDNDNRAADKEKAEDEIYEVEIDVNLRAVLQQKEKAALLAKMSLALERSPEVVSQPLHAVHHRFVLLFLQQQQQQTQPNVAPAPLRTEVVDSAGLTGASPSVASAAPTPADMDVETTAATKTQGAASTISPSPVTGQNGEAGATEISSTSLPAAPGALPGATVHFSSATSSVPVAPAKLSAGPVPPWVTQATARSVTAGLITVDYRLREQYTRMFYDPQIGMQEGGVSTHPGERLTHLLCKAEWDVVGGRYWIVVLVDLLLRALSPNSASLQPVNPSLILARPCLAAAEGGTRTSSDVVRFYLETQGELKTSKEGLGPSIIAALRLLLHADLTVVRGLWIPLLRNAWKALKPVSSPPSATSTDAPSMPVSPSTDSGTPDESFNALQNDLVPGMVSVLTRGSHRQALVLPSYHLSPVQHQINTVQGLLHGFLSLTPMPNLPPDLLGALAVNYNAWTTVLPLIEHQVTSVTGSAEKQPWIQVLSTIYYMMGEHDLRAAMRKRFCALPESKYALSLEMYGKVLEAQQAFYELIQRDALGGRGGGAGGGVGGMTSFRGLAQFELELWEERWIECSKQLSQWPTLGEFAASTKHPELALECAWKSADWESVRSLLQSNQLILQQETGSPAHRVHEARLAVADGRPPVDIDRSIGQAFQLALSKWQLLPRVYQGCPSHKPLLHVMHQLHEIKESVTIMDDAAMKRTPGVVRDGGSGGGLGGPSPGAASATATHLHNLVRFWRDRLPNTWDPLNEWDDVLYWRLQVFQKVQERRLAAAGGDLAAAAAMNSSGAGMGPPDPARLAPEFQDTAWTMVTLAKGARKQELNDVALNVLCRIPMATMAVSDAYGKLREQVVICYHALRAVGSLGSMASDYLSGILPAAVSNAGLGSVPLTPSKLGQAGLNIINHTNIEYFGDEQTAELFRLKGLLLGAADLRADANQAFSHAVQVCEKYGKAWLAWGRYSDEMFEKETAQRLLALNAMACYLEAIHHNALEARLLLSRVLQMLLVDEESAALVLDRHGRRLPDWIWVPWIPTLIAFLTRPGAQVVKGILKQVTNSYPQAVYCTIRAYFIERRDLQSSLLPPSTTQSTTSVTSSAPAASTRSGTLSSADAGVASNTEKAVIAPSIANGAATTDDQKVPQSSTALAGLPPQLAACVDLATGTLTQPVILRYSSQPGPSLATPQQQPGTSLVAQTVKVEAGRPVAEVRGALDKGAILLNLPPPSAPAASESAAGGGVSGGGGATPAPIQEVGAFQHAEEVVNQFRKSHPSLAHDMELMLEEIIVRFRPKQEEELLGTLHTLLRRCFQSIYMHLDDPMPHSLRETLLRVSKKFFRSSGPYLPSTSPSSPVLAENSVSAKKAAFVKTFKDAFEKDFMLVPPFAPAPPAEGHPVPVEPMSLHRVILTLRKWKQLLLYCILKDQHTAGGTSPVEQPLALYQCSPHLAAMRYEIPPSVLRTSALSTLGSSSSSGSGSGSSAAEAAMKMGLSGSSAVTTTPVEIPGQYATCPGQPFPDMHAKLLGFDPKVEVFYRNHAFHRRLCLLGNDGRKYYFVAQGATPYTTRSDERMMQLYWLLNRLLEKSNMAQRRSIAVSIPVVVPITPRLRLMEDHRLFTSLGEVYEAERHAKGLDPDGPVMLRRERGSVAISLAKQEVDAEVAAEQARHTIAVQEATNAGLPVPPAPVAQSSAYQTKIEKYLRRERLAVFQEVTRPGGLVSKHILTQFVHSTLGGEPEAIWSWKHTFAQQLAVSSLFCFALSCGERTPGRLIFHKLNATIQSADLRPGYGIRGYLESNEEVPFRLSPNLMAVFSPFLVDGVFVPTMAAVAQAMTQKREFIQPFLHLMLKDDILAWNMSKATMPREAMLDQKKMEIVLADRVNRNVLKVLERLVVCAPALPSEKHPFVSPLQHGAGTGGMSSGMATIGAGGEMIDARATLLVERAAKHEYVAQMAPTWHPIRGRANISGLMRNPSNKHTGHARRLDLESHLYVKRY</sequence>
<feature type="region of interest" description="Disordered" evidence="2">
    <location>
        <begin position="1283"/>
        <end position="1315"/>
    </location>
</feature>
<feature type="compositionally biased region" description="Low complexity" evidence="2">
    <location>
        <begin position="479"/>
        <end position="489"/>
    </location>
</feature>
<proteinExistence type="inferred from homology"/>
<feature type="region of interest" description="Disordered" evidence="2">
    <location>
        <begin position="3062"/>
        <end position="3081"/>
    </location>
</feature>
<feature type="region of interest" description="Disordered" evidence="2">
    <location>
        <begin position="2921"/>
        <end position="2949"/>
    </location>
</feature>
<dbReference type="InterPro" id="IPR036940">
    <property type="entry name" value="PI3/4_kinase_cat_sf"/>
</dbReference>
<dbReference type="PROSITE" id="PS50290">
    <property type="entry name" value="PI3_4_KINASE_3"/>
    <property type="match status" value="1"/>
</dbReference>
<dbReference type="PANTHER" id="PTHR11139:SF1">
    <property type="entry name" value="TRANSFORMATION_TRANSCRIPTION DOMAIN-ASSOCIATED PROTEIN"/>
    <property type="match status" value="1"/>
</dbReference>
<dbReference type="SUPFAM" id="SSF56112">
    <property type="entry name" value="Protein kinase-like (PK-like)"/>
    <property type="match status" value="1"/>
</dbReference>
<feature type="region of interest" description="Disordered" evidence="2">
    <location>
        <begin position="282"/>
        <end position="327"/>
    </location>
</feature>
<feature type="region of interest" description="Disordered" evidence="2">
    <location>
        <begin position="4373"/>
        <end position="4393"/>
    </location>
</feature>
<feature type="region of interest" description="Disordered" evidence="2">
    <location>
        <begin position="3508"/>
        <end position="3538"/>
    </location>
</feature>
<feature type="compositionally biased region" description="Polar residues" evidence="2">
    <location>
        <begin position="3272"/>
        <end position="3292"/>
    </location>
</feature>
<feature type="domain" description="FAT" evidence="4">
    <location>
        <begin position="3597"/>
        <end position="4222"/>
    </location>
</feature>
<feature type="compositionally biased region" description="Gly residues" evidence="2">
    <location>
        <begin position="1774"/>
        <end position="1785"/>
    </location>
</feature>
<organism evidence="5 6">
    <name type="scientific">Nannochloropsis gaditana</name>
    <dbReference type="NCBI Taxonomy" id="72520"/>
    <lineage>
        <taxon>Eukaryota</taxon>
        <taxon>Sar</taxon>
        <taxon>Stramenopiles</taxon>
        <taxon>Ochrophyta</taxon>
        <taxon>Eustigmatophyceae</taxon>
        <taxon>Eustigmatales</taxon>
        <taxon>Monodopsidaceae</taxon>
        <taxon>Nannochloropsis</taxon>
    </lineage>
</organism>
<feature type="compositionally biased region" description="Low complexity" evidence="2">
    <location>
        <begin position="2933"/>
        <end position="2946"/>
    </location>
</feature>
<dbReference type="InterPro" id="IPR014009">
    <property type="entry name" value="PIK_FAT"/>
</dbReference>
<dbReference type="EMBL" id="AZIL01000869">
    <property type="protein sequence ID" value="EWM25633.1"/>
    <property type="molecule type" value="Genomic_DNA"/>
</dbReference>
<reference evidence="5 6" key="1">
    <citation type="journal article" date="2014" name="Mol. Plant">
        <title>Chromosome Scale Genome Assembly and Transcriptome Profiling of Nannochloropsis gaditana in Nitrogen Depletion.</title>
        <authorList>
            <person name="Corteggiani Carpinelli E."/>
            <person name="Telatin A."/>
            <person name="Vitulo N."/>
            <person name="Forcato C."/>
            <person name="D'Angelo M."/>
            <person name="Schiavon R."/>
            <person name="Vezzi A."/>
            <person name="Giacometti G.M."/>
            <person name="Morosinotto T."/>
            <person name="Valle G."/>
        </authorList>
    </citation>
    <scope>NUCLEOTIDE SEQUENCE [LARGE SCALE GENOMIC DNA]</scope>
    <source>
        <strain evidence="5 6">B-31</strain>
    </source>
</reference>
<evidence type="ECO:0000313" key="5">
    <source>
        <dbReference type="EMBL" id="EWM25633.1"/>
    </source>
</evidence>
<dbReference type="InterPro" id="IPR011009">
    <property type="entry name" value="Kinase-like_dom_sf"/>
</dbReference>
<evidence type="ECO:0000259" key="3">
    <source>
        <dbReference type="PROSITE" id="PS50290"/>
    </source>
</evidence>
<dbReference type="InterPro" id="IPR016024">
    <property type="entry name" value="ARM-type_fold"/>
</dbReference>
<feature type="region of interest" description="Disordered" evidence="2">
    <location>
        <begin position="1386"/>
        <end position="1412"/>
    </location>
</feature>
<feature type="region of interest" description="Disordered" evidence="2">
    <location>
        <begin position="4231"/>
        <end position="4260"/>
    </location>
</feature>
<feature type="compositionally biased region" description="Polar residues" evidence="2">
    <location>
        <begin position="3523"/>
        <end position="3538"/>
    </location>
</feature>
<feature type="compositionally biased region" description="Low complexity" evidence="2">
    <location>
        <begin position="621"/>
        <end position="631"/>
    </location>
</feature>
<dbReference type="GO" id="GO:0000124">
    <property type="term" value="C:SAGA complex"/>
    <property type="evidence" value="ECO:0007669"/>
    <property type="project" value="TreeGrafter"/>
</dbReference>
<dbReference type="InterPro" id="IPR000403">
    <property type="entry name" value="PI3/4_kinase_cat_dom"/>
</dbReference>
<feature type="region of interest" description="Disordered" evidence="2">
    <location>
        <begin position="1774"/>
        <end position="1794"/>
    </location>
</feature>